<evidence type="ECO:0000256" key="2">
    <source>
        <dbReference type="ARBA" id="ARBA00010507"/>
    </source>
</evidence>
<dbReference type="GO" id="GO:0009881">
    <property type="term" value="F:photoreceptor activity"/>
    <property type="evidence" value="ECO:0007669"/>
    <property type="project" value="UniProtKB-KW"/>
</dbReference>
<reference evidence="19" key="1">
    <citation type="submission" date="2022-04" db="EMBL/GenBank/DDBJ databases">
        <title>A functionally conserved STORR gene fusion in Papaver species that diverged 16.8 million years ago.</title>
        <authorList>
            <person name="Catania T."/>
        </authorList>
    </citation>
    <scope>NUCLEOTIDE SEQUENCE</scope>
    <source>
        <strain evidence="19">S-188037</strain>
    </source>
</reference>
<dbReference type="Gene3D" id="1.10.510.10">
    <property type="entry name" value="Transferase(Phosphotransferase) domain 1"/>
    <property type="match status" value="1"/>
</dbReference>
<dbReference type="SUPFAM" id="SSF55785">
    <property type="entry name" value="PYP-like sensor domain (PAS domain)"/>
    <property type="match status" value="1"/>
</dbReference>
<dbReference type="PROSITE" id="PS50011">
    <property type="entry name" value="PROTEIN_KINASE_DOM"/>
    <property type="match status" value="1"/>
</dbReference>
<evidence type="ECO:0000313" key="19">
    <source>
        <dbReference type="EMBL" id="KAI3876549.1"/>
    </source>
</evidence>
<dbReference type="PANTHER" id="PTHR44329">
    <property type="entry name" value="SERINE/THREONINE-PROTEIN KINASE TNNI3K-RELATED"/>
    <property type="match status" value="1"/>
</dbReference>
<dbReference type="InterPro" id="IPR011009">
    <property type="entry name" value="Kinase-like_dom_sf"/>
</dbReference>
<evidence type="ECO:0000256" key="8">
    <source>
        <dbReference type="ARBA" id="ARBA00022741"/>
    </source>
</evidence>
<dbReference type="GO" id="GO:0016020">
    <property type="term" value="C:membrane"/>
    <property type="evidence" value="ECO:0007669"/>
    <property type="project" value="UniProtKB-SubCell"/>
</dbReference>
<dbReference type="GO" id="GO:0006355">
    <property type="term" value="P:regulation of DNA-templated transcription"/>
    <property type="evidence" value="ECO:0007669"/>
    <property type="project" value="InterPro"/>
</dbReference>
<comment type="catalytic activity">
    <reaction evidence="15">
        <text>L-seryl-[protein] + ATP = O-phospho-L-seryl-[protein] + ADP + H(+)</text>
        <dbReference type="Rhea" id="RHEA:17989"/>
        <dbReference type="Rhea" id="RHEA-COMP:9863"/>
        <dbReference type="Rhea" id="RHEA-COMP:11604"/>
        <dbReference type="ChEBI" id="CHEBI:15378"/>
        <dbReference type="ChEBI" id="CHEBI:29999"/>
        <dbReference type="ChEBI" id="CHEBI:30616"/>
        <dbReference type="ChEBI" id="CHEBI:83421"/>
        <dbReference type="ChEBI" id="CHEBI:456216"/>
        <dbReference type="EC" id="2.7.11.1"/>
    </reaction>
</comment>
<dbReference type="CDD" id="cd13999">
    <property type="entry name" value="STKc_MAP3K-like"/>
    <property type="match status" value="1"/>
</dbReference>
<dbReference type="NCBIfam" id="TIGR00229">
    <property type="entry name" value="sensory_box"/>
    <property type="match status" value="1"/>
</dbReference>
<keyword evidence="11" id="KW-0157">Chromophore</keyword>
<keyword evidence="13" id="KW-0675">Receptor</keyword>
<dbReference type="InterPro" id="IPR001245">
    <property type="entry name" value="Ser-Thr/Tyr_kinase_cat_dom"/>
</dbReference>
<dbReference type="Gene3D" id="3.30.200.20">
    <property type="entry name" value="Phosphorylase Kinase, domain 1"/>
    <property type="match status" value="1"/>
</dbReference>
<dbReference type="Gene3D" id="3.30.450.20">
    <property type="entry name" value="PAS domain"/>
    <property type="match status" value="1"/>
</dbReference>
<keyword evidence="12" id="KW-0472">Membrane</keyword>
<dbReference type="SUPFAM" id="SSF56112">
    <property type="entry name" value="Protein kinase-like (PK-like)"/>
    <property type="match status" value="1"/>
</dbReference>
<dbReference type="FunFam" id="1.10.510.10:FF:000476">
    <property type="entry name" value="PAS domain-containing protein tyrosine kinase family protein"/>
    <property type="match status" value="1"/>
</dbReference>
<keyword evidence="9" id="KW-0418">Kinase</keyword>
<dbReference type="PROSITE" id="PS50112">
    <property type="entry name" value="PAS"/>
    <property type="match status" value="1"/>
</dbReference>
<dbReference type="EC" id="2.7.11.1" evidence="3"/>
<comment type="subcellular location">
    <subcellularLocation>
        <location evidence="1">Membrane</location>
    </subcellularLocation>
</comment>
<feature type="domain" description="Protein kinase" evidence="17">
    <location>
        <begin position="380"/>
        <end position="636"/>
    </location>
</feature>
<dbReference type="InterPro" id="IPR013767">
    <property type="entry name" value="PAS_fold"/>
</dbReference>
<dbReference type="Pfam" id="PF00989">
    <property type="entry name" value="PAS"/>
    <property type="match status" value="1"/>
</dbReference>
<keyword evidence="6" id="KW-0716">Sensory transduction</keyword>
<evidence type="ECO:0000256" key="12">
    <source>
        <dbReference type="ARBA" id="ARBA00023136"/>
    </source>
</evidence>
<evidence type="ECO:0000256" key="15">
    <source>
        <dbReference type="ARBA" id="ARBA00048679"/>
    </source>
</evidence>
<name>A0AAD4S9N7_9MAGN</name>
<dbReference type="EMBL" id="JAJJMB010012492">
    <property type="protein sequence ID" value="KAI3876549.1"/>
    <property type="molecule type" value="Genomic_DNA"/>
</dbReference>
<dbReference type="PROSITE" id="PS00108">
    <property type="entry name" value="PROTEIN_KINASE_ST"/>
    <property type="match status" value="1"/>
</dbReference>
<evidence type="ECO:0000313" key="20">
    <source>
        <dbReference type="Proteomes" id="UP001202328"/>
    </source>
</evidence>
<dbReference type="SMART" id="SM00091">
    <property type="entry name" value="PAS"/>
    <property type="match status" value="1"/>
</dbReference>
<dbReference type="InterPro" id="IPR008271">
    <property type="entry name" value="Ser/Thr_kinase_AS"/>
</dbReference>
<dbReference type="Pfam" id="PF07714">
    <property type="entry name" value="PK_Tyr_Ser-Thr"/>
    <property type="match status" value="1"/>
</dbReference>
<dbReference type="FunFam" id="3.30.200.20:FF:000060">
    <property type="entry name" value="Serine/threonine-protein kinase isoform 1"/>
    <property type="match status" value="1"/>
</dbReference>
<feature type="compositionally biased region" description="Basic and acidic residues" evidence="16">
    <location>
        <begin position="58"/>
        <end position="77"/>
    </location>
</feature>
<keyword evidence="5" id="KW-0600">Photoreceptor protein</keyword>
<evidence type="ECO:0000259" key="18">
    <source>
        <dbReference type="PROSITE" id="PS50112"/>
    </source>
</evidence>
<dbReference type="InterPro" id="IPR051681">
    <property type="entry name" value="Ser/Thr_Kinases-Pseudokinases"/>
</dbReference>
<comment type="similarity">
    <text evidence="2">Belongs to the protein kinase superfamily. TKL Ser/Thr protein kinase family. RAF subfamily.</text>
</comment>
<accession>A0AAD4S9N7</accession>
<evidence type="ECO:0000259" key="17">
    <source>
        <dbReference type="PROSITE" id="PS50011"/>
    </source>
</evidence>
<keyword evidence="20" id="KW-1185">Reference proteome</keyword>
<dbReference type="Proteomes" id="UP001202328">
    <property type="component" value="Unassembled WGS sequence"/>
</dbReference>
<proteinExistence type="inferred from homology"/>
<dbReference type="AlphaFoldDB" id="A0AAD4S9N7"/>
<sequence>METPPSRPEEEDEHLLLLNRIQQLESGNVHLQQQLSSLILHNELGYFNPKSDSISPHHSADPRRRIDDTPDPRRRIESGPGFTHLQCVNILESVGQSVHAFDAYGRITYWNRAAEKLYGYSASESLGRNLLELLTDVENYDEALEVIQKNTMGQSWTGTFPVKNKQGEQFVVIATNSPFYDDTGDWVGILCASVDSGLVRQGSRYQSSESCSSSSQLPSASQLTGKLRSKMKTGDNIFALQSRRGGSKDPTLNEASLSRGNISAYPRGVPYEAAMVEKSPGNPIRYFKGESESRFGIRNHISSRAEAWISKKKIPLEWLSHQCDSDFDQQITSTSGSPFSFATSTSSVSVSSSISRSSSPFRKIDMETDSLHYDIAWEDLAIGAQIGHGSCGTVYRGLWCGSDVAVKEFSKLEYSENLLQTFRKELVLLMKRLRHPNVLLFMGAVTSPLHLCIVTEYLPCGNLVQLLRRKTARLDWRCRALMAVDIARGMNYLHRCNPPIVHRDLKSSNLLVDKNWNVKVGDFGLSRLKHATYLATKTGKGTPQWMAPEVIRNEASDEKCDVYSFGVVLWELATQRIPWETLNTMQVIGAVGFMDRRIEIPEDTDPYWASLIESCWHSTFEELLDKLKVIQKHYQVQKREQVPG</sequence>
<evidence type="ECO:0000256" key="7">
    <source>
        <dbReference type="ARBA" id="ARBA00022679"/>
    </source>
</evidence>
<keyword evidence="4" id="KW-0723">Serine/threonine-protein kinase</keyword>
<feature type="domain" description="PAS" evidence="18">
    <location>
        <begin position="90"/>
        <end position="154"/>
    </location>
</feature>
<dbReference type="InterPro" id="IPR000014">
    <property type="entry name" value="PAS"/>
</dbReference>
<keyword evidence="10" id="KW-0067">ATP-binding</keyword>
<evidence type="ECO:0000256" key="10">
    <source>
        <dbReference type="ARBA" id="ARBA00022840"/>
    </source>
</evidence>
<evidence type="ECO:0000256" key="13">
    <source>
        <dbReference type="ARBA" id="ARBA00023170"/>
    </source>
</evidence>
<dbReference type="GO" id="GO:0004674">
    <property type="term" value="F:protein serine/threonine kinase activity"/>
    <property type="evidence" value="ECO:0007669"/>
    <property type="project" value="UniProtKB-KW"/>
</dbReference>
<dbReference type="CDD" id="cd00130">
    <property type="entry name" value="PAS"/>
    <property type="match status" value="1"/>
</dbReference>
<keyword evidence="8" id="KW-0547">Nucleotide-binding</keyword>
<dbReference type="PANTHER" id="PTHR44329:SF47">
    <property type="entry name" value="SERINE_THREONINE-PROTEIN KINASE ROCO5-RELATED"/>
    <property type="match status" value="1"/>
</dbReference>
<evidence type="ECO:0000256" key="11">
    <source>
        <dbReference type="ARBA" id="ARBA00022991"/>
    </source>
</evidence>
<evidence type="ECO:0000256" key="14">
    <source>
        <dbReference type="ARBA" id="ARBA00047899"/>
    </source>
</evidence>
<evidence type="ECO:0000256" key="16">
    <source>
        <dbReference type="SAM" id="MobiDB-lite"/>
    </source>
</evidence>
<evidence type="ECO:0000256" key="3">
    <source>
        <dbReference type="ARBA" id="ARBA00012513"/>
    </source>
</evidence>
<dbReference type="GO" id="GO:0005524">
    <property type="term" value="F:ATP binding"/>
    <property type="evidence" value="ECO:0007669"/>
    <property type="project" value="UniProtKB-KW"/>
</dbReference>
<evidence type="ECO:0000256" key="6">
    <source>
        <dbReference type="ARBA" id="ARBA00022606"/>
    </source>
</evidence>
<comment type="caution">
    <text evidence="19">The sequence shown here is derived from an EMBL/GenBank/DDBJ whole genome shotgun (WGS) entry which is preliminary data.</text>
</comment>
<evidence type="ECO:0000256" key="9">
    <source>
        <dbReference type="ARBA" id="ARBA00022777"/>
    </source>
</evidence>
<comment type="catalytic activity">
    <reaction evidence="14">
        <text>L-threonyl-[protein] + ATP = O-phospho-L-threonyl-[protein] + ADP + H(+)</text>
        <dbReference type="Rhea" id="RHEA:46608"/>
        <dbReference type="Rhea" id="RHEA-COMP:11060"/>
        <dbReference type="Rhea" id="RHEA-COMP:11605"/>
        <dbReference type="ChEBI" id="CHEBI:15378"/>
        <dbReference type="ChEBI" id="CHEBI:30013"/>
        <dbReference type="ChEBI" id="CHEBI:30616"/>
        <dbReference type="ChEBI" id="CHEBI:61977"/>
        <dbReference type="ChEBI" id="CHEBI:456216"/>
        <dbReference type="EC" id="2.7.11.1"/>
    </reaction>
</comment>
<feature type="region of interest" description="Disordered" evidence="16">
    <location>
        <begin position="50"/>
        <end position="80"/>
    </location>
</feature>
<evidence type="ECO:0000256" key="1">
    <source>
        <dbReference type="ARBA" id="ARBA00004370"/>
    </source>
</evidence>
<dbReference type="InterPro" id="IPR035965">
    <property type="entry name" value="PAS-like_dom_sf"/>
</dbReference>
<dbReference type="SMART" id="SM00220">
    <property type="entry name" value="S_TKc"/>
    <property type="match status" value="1"/>
</dbReference>
<organism evidence="19 20">
    <name type="scientific">Papaver atlanticum</name>
    <dbReference type="NCBI Taxonomy" id="357466"/>
    <lineage>
        <taxon>Eukaryota</taxon>
        <taxon>Viridiplantae</taxon>
        <taxon>Streptophyta</taxon>
        <taxon>Embryophyta</taxon>
        <taxon>Tracheophyta</taxon>
        <taxon>Spermatophyta</taxon>
        <taxon>Magnoliopsida</taxon>
        <taxon>Ranunculales</taxon>
        <taxon>Papaveraceae</taxon>
        <taxon>Papaveroideae</taxon>
        <taxon>Papaver</taxon>
    </lineage>
</organism>
<evidence type="ECO:0000256" key="4">
    <source>
        <dbReference type="ARBA" id="ARBA00022527"/>
    </source>
</evidence>
<gene>
    <name evidence="19" type="ORF">MKW98_015932</name>
</gene>
<dbReference type="InterPro" id="IPR000719">
    <property type="entry name" value="Prot_kinase_dom"/>
</dbReference>
<evidence type="ECO:0000256" key="5">
    <source>
        <dbReference type="ARBA" id="ARBA00022543"/>
    </source>
</evidence>
<protein>
    <recommendedName>
        <fullName evidence="3">non-specific serine/threonine protein kinase</fullName>
        <ecNumber evidence="3">2.7.11.1</ecNumber>
    </recommendedName>
</protein>
<keyword evidence="7" id="KW-0808">Transferase</keyword>